<feature type="domain" description="AbiEi antitoxin N-terminal" evidence="1">
    <location>
        <begin position="8"/>
        <end position="50"/>
    </location>
</feature>
<gene>
    <name evidence="2" type="ORF">FOY43_03560</name>
</gene>
<evidence type="ECO:0000313" key="2">
    <source>
        <dbReference type="EMBL" id="QDY88779.1"/>
    </source>
</evidence>
<dbReference type="InterPro" id="IPR025159">
    <property type="entry name" value="AbiEi_N"/>
</dbReference>
<evidence type="ECO:0000259" key="1">
    <source>
        <dbReference type="Pfam" id="PF13338"/>
    </source>
</evidence>
<name>A0A5B8K1X7_9MOLU</name>
<dbReference type="EMBL" id="CP041663">
    <property type="protein sequence ID" value="QDY88779.1"/>
    <property type="molecule type" value="Genomic_DNA"/>
</dbReference>
<evidence type="ECO:0000313" key="3">
    <source>
        <dbReference type="Proteomes" id="UP000317512"/>
    </source>
</evidence>
<organism evidence="2 3">
    <name type="scientific">Mycoplasma anserisalpingitidis</name>
    <dbReference type="NCBI Taxonomy" id="519450"/>
    <lineage>
        <taxon>Bacteria</taxon>
        <taxon>Bacillati</taxon>
        <taxon>Mycoplasmatota</taxon>
        <taxon>Mollicutes</taxon>
        <taxon>Mycoplasmataceae</taxon>
        <taxon>Mycoplasma</taxon>
    </lineage>
</organism>
<dbReference type="AlphaFoldDB" id="A0A5B8K1X7"/>
<dbReference type="Proteomes" id="UP000317512">
    <property type="component" value="Chromosome"/>
</dbReference>
<dbReference type="Pfam" id="PF13338">
    <property type="entry name" value="AbiEi_4"/>
    <property type="match status" value="1"/>
</dbReference>
<sequence>MGYKKKIENYLKESGGIITTSYCREHNIPTIYINRLLKEGKISRIARGVYITKWGNYDDLFLIQHQYKKVIFSYEIALYLLGQTDKIPWNIDISVYNGYKFNKKDNKLNIHYVKKSIYNLGVIKKTTMFGNEVRLYSYERILCDFIANKKEMDIEVYVDLIRSYSEYKEKDIHSLYKIAKQMGIERKVREIMEVFYY</sequence>
<accession>A0A5B8K1X7</accession>
<dbReference type="OrthoDB" id="9801429at2"/>
<reference evidence="3" key="1">
    <citation type="submission" date="2019-07" db="EMBL/GenBank/DDBJ databases">
        <title>Complete genome sequences of three Mycoplasma sp. 1220 strains.</title>
        <authorList>
            <person name="Grozner D."/>
            <person name="Forro B."/>
            <person name="Kovacs A.B."/>
            <person name="Marton S."/>
            <person name="Banyai K."/>
            <person name="Kreizinger Z."/>
            <person name="Sulyok K.M."/>
            <person name="Gyuranecz M."/>
        </authorList>
    </citation>
    <scope>NUCLEOTIDE SEQUENCE [LARGE SCALE GENOMIC DNA]</scope>
    <source>
        <strain evidence="3">MYCAV93</strain>
    </source>
</reference>
<proteinExistence type="predicted"/>
<protein>
    <submittedName>
        <fullName evidence="2">Type IV toxin-antitoxin system AbiEi family antitoxin domain-containing protein</fullName>
    </submittedName>
</protein>